<organism evidence="1 2">
    <name type="scientific">Dioscorea zingiberensis</name>
    <dbReference type="NCBI Taxonomy" id="325984"/>
    <lineage>
        <taxon>Eukaryota</taxon>
        <taxon>Viridiplantae</taxon>
        <taxon>Streptophyta</taxon>
        <taxon>Embryophyta</taxon>
        <taxon>Tracheophyta</taxon>
        <taxon>Spermatophyta</taxon>
        <taxon>Magnoliopsida</taxon>
        <taxon>Liliopsida</taxon>
        <taxon>Dioscoreales</taxon>
        <taxon>Dioscoreaceae</taxon>
        <taxon>Dioscorea</taxon>
    </lineage>
</organism>
<evidence type="ECO:0000313" key="2">
    <source>
        <dbReference type="Proteomes" id="UP001085076"/>
    </source>
</evidence>
<gene>
    <name evidence="1" type="ORF">J5N97_026696</name>
</gene>
<reference evidence="1" key="2">
    <citation type="journal article" date="2022" name="Hortic Res">
        <title>The genome of Dioscorea zingiberensis sheds light on the biosynthesis, origin and evolution of the medicinally important diosgenin saponins.</title>
        <authorList>
            <person name="Li Y."/>
            <person name="Tan C."/>
            <person name="Li Z."/>
            <person name="Guo J."/>
            <person name="Li S."/>
            <person name="Chen X."/>
            <person name="Wang C."/>
            <person name="Dai X."/>
            <person name="Yang H."/>
            <person name="Song W."/>
            <person name="Hou L."/>
            <person name="Xu J."/>
            <person name="Tong Z."/>
            <person name="Xu A."/>
            <person name="Yuan X."/>
            <person name="Wang W."/>
            <person name="Yang Q."/>
            <person name="Chen L."/>
            <person name="Sun Z."/>
            <person name="Wang K."/>
            <person name="Pan B."/>
            <person name="Chen J."/>
            <person name="Bao Y."/>
            <person name="Liu F."/>
            <person name="Qi X."/>
            <person name="Gang D.R."/>
            <person name="Wen J."/>
            <person name="Li J."/>
        </authorList>
    </citation>
    <scope>NUCLEOTIDE SEQUENCE</scope>
    <source>
        <strain evidence="1">Dzin_1.0</strain>
    </source>
</reference>
<dbReference type="Proteomes" id="UP001085076">
    <property type="component" value="Miscellaneous, Linkage group lg08"/>
</dbReference>
<keyword evidence="2" id="KW-1185">Reference proteome</keyword>
<evidence type="ECO:0000313" key="1">
    <source>
        <dbReference type="EMBL" id="KAJ0965558.1"/>
    </source>
</evidence>
<reference evidence="1" key="1">
    <citation type="submission" date="2021-03" db="EMBL/GenBank/DDBJ databases">
        <authorList>
            <person name="Li Z."/>
            <person name="Yang C."/>
        </authorList>
    </citation>
    <scope>NUCLEOTIDE SEQUENCE</scope>
    <source>
        <strain evidence="1">Dzin_1.0</strain>
        <tissue evidence="1">Leaf</tissue>
    </source>
</reference>
<dbReference type="AlphaFoldDB" id="A0A9D5C3E2"/>
<dbReference type="EMBL" id="JAGGNH010000008">
    <property type="protein sequence ID" value="KAJ0965558.1"/>
    <property type="molecule type" value="Genomic_DNA"/>
</dbReference>
<comment type="caution">
    <text evidence="1">The sequence shown here is derived from an EMBL/GenBank/DDBJ whole genome shotgun (WGS) entry which is preliminary data.</text>
</comment>
<sequence>MADAALRGTKWTVLMTNALCIQAQTYSYGLVHYFHSFLPFSYTMDDTLGLLRELSYPDCSCKKSLITT</sequence>
<proteinExistence type="predicted"/>
<name>A0A9D5C3E2_9LILI</name>
<protein>
    <submittedName>
        <fullName evidence="1">Uncharacterized protein</fullName>
    </submittedName>
</protein>
<accession>A0A9D5C3E2</accession>